<protein>
    <submittedName>
        <fullName evidence="2">Uncharacterized protein</fullName>
    </submittedName>
</protein>
<keyword evidence="1" id="KW-0472">Membrane</keyword>
<feature type="transmembrane region" description="Helical" evidence="1">
    <location>
        <begin position="120"/>
        <end position="137"/>
    </location>
</feature>
<dbReference type="AlphaFoldDB" id="A0A1E7G5B7"/>
<proteinExistence type="predicted"/>
<keyword evidence="1" id="KW-1133">Transmembrane helix</keyword>
<evidence type="ECO:0000256" key="1">
    <source>
        <dbReference type="SAM" id="Phobius"/>
    </source>
</evidence>
<feature type="transmembrane region" description="Helical" evidence="1">
    <location>
        <begin position="40"/>
        <end position="60"/>
    </location>
</feature>
<dbReference type="Proteomes" id="UP000176236">
    <property type="component" value="Chromosome"/>
</dbReference>
<feature type="transmembrane region" description="Helical" evidence="1">
    <location>
        <begin position="143"/>
        <end position="161"/>
    </location>
</feature>
<reference evidence="2 3" key="1">
    <citation type="journal article" date="2016" name="Appl. Microbiol. Biotechnol.">
        <title>Adhesion of the genome-sequenced Lactococcus lactis subsp. cremoris IBB477 strain is mediated by specific molecular determinants.</title>
        <authorList>
            <person name="Radziwill-Bienkowska J.M."/>
            <person name="Le D.T."/>
            <person name="Szczesny P."/>
            <person name="Duviau M.P."/>
            <person name="Aleksandrzak-Piekarczyk T."/>
            <person name="Loubiere P."/>
            <person name="Mercier-Bonin M."/>
            <person name="Bardowski J.K."/>
            <person name="Kowalczyk M."/>
        </authorList>
    </citation>
    <scope>NUCLEOTIDE SEQUENCE [LARGE SCALE GENOMIC DNA]</scope>
    <source>
        <strain evidence="2 3">IBB477</strain>
    </source>
</reference>
<feature type="transmembrane region" description="Helical" evidence="1">
    <location>
        <begin position="188"/>
        <end position="210"/>
    </location>
</feature>
<dbReference type="GeneID" id="61110051"/>
<gene>
    <name evidence="2" type="ORF">AJ89_03885</name>
</gene>
<feature type="transmembrane region" description="Helical" evidence="1">
    <location>
        <begin position="222"/>
        <end position="244"/>
    </location>
</feature>
<accession>A0A1E7G5B7</accession>
<comment type="caution">
    <text evidence="2">The sequence shown here is derived from an EMBL/GenBank/DDBJ whole genome shotgun (WGS) entry which is preliminary data.</text>
</comment>
<sequence length="279" mass="32790">MKRLKIFTATFEESMNFEDDPLLNWQNKYINSSTDNEKPILLFIISILLIILLYVIYLVSKAITLRHYKDSPIPKADINFLPFGLFLLMLVLFVIFWLYSHLIRFKAERLFWTHVNVNNIFIWLMLEINLMFVTMFFKSLKGWGILILYIALTLLTSLFMGNQIRSLKKILFPLTEDVDKDQGRKNRIVKYVLSIDGLLFIIYIILKIMFPEILIIKTGIGGFIMITSLWFIINIVFLLIEIYVELPFFSKDIIKENIVNNIENGKKCHRLSGMALDIS</sequence>
<feature type="transmembrane region" description="Helical" evidence="1">
    <location>
        <begin position="80"/>
        <end position="99"/>
    </location>
</feature>
<evidence type="ECO:0000313" key="2">
    <source>
        <dbReference type="EMBL" id="OEU40159.1"/>
    </source>
</evidence>
<organism evidence="2 3">
    <name type="scientific">Lactococcus cremoris subsp. cremoris IBB477</name>
    <dbReference type="NCBI Taxonomy" id="1449093"/>
    <lineage>
        <taxon>Bacteria</taxon>
        <taxon>Bacillati</taxon>
        <taxon>Bacillota</taxon>
        <taxon>Bacilli</taxon>
        <taxon>Lactobacillales</taxon>
        <taxon>Streptococcaceae</taxon>
        <taxon>Lactococcus</taxon>
        <taxon>Lactococcus cremoris subsp. cremoris</taxon>
    </lineage>
</organism>
<evidence type="ECO:0000313" key="3">
    <source>
        <dbReference type="Proteomes" id="UP000176236"/>
    </source>
</evidence>
<dbReference type="RefSeq" id="WP_021037706.1">
    <property type="nucleotide sequence ID" value="NZ_CM007353.1"/>
</dbReference>
<keyword evidence="1" id="KW-0812">Transmembrane</keyword>
<name>A0A1E7G5B7_LACLC</name>
<dbReference type="EMBL" id="JMMZ01000009">
    <property type="protein sequence ID" value="OEU40159.1"/>
    <property type="molecule type" value="Genomic_DNA"/>
</dbReference>